<dbReference type="GO" id="GO:0005737">
    <property type="term" value="C:cytoplasm"/>
    <property type="evidence" value="ECO:0007669"/>
    <property type="project" value="TreeGrafter"/>
</dbReference>
<proteinExistence type="predicted"/>
<comment type="caution">
    <text evidence="4">The sequence shown here is derived from an EMBL/GenBank/DDBJ whole genome shotgun (WGS) entry which is preliminary data.</text>
</comment>
<sequence>MDDRLMKQIEFIVEIDKLKSIYRQSFIMDGSRQENDAEHTWHLSMMAIILLEHANESLSIVRVLKMLFIHDIVEIDAGDTFAYDTTGYLDKFEREKAAAERIYGLLPIDQRDELFALWIEFEEGNTAEAQFAAAVDRLQPLLHNFYTEGKSWRKHGITREMVLDRNKHIALGSKKLWNYAQKLIDEAVEKGYLAK</sequence>
<name>A0A940WYL0_9BACI</name>
<dbReference type="EMBL" id="JAGKSQ010000002">
    <property type="protein sequence ID" value="MBP3950439.1"/>
    <property type="molecule type" value="Genomic_DNA"/>
</dbReference>
<keyword evidence="1" id="KW-0479">Metal-binding</keyword>
<feature type="domain" description="HD" evidence="3">
    <location>
        <begin position="15"/>
        <end position="177"/>
    </location>
</feature>
<accession>A0A940WYL0</accession>
<evidence type="ECO:0000256" key="2">
    <source>
        <dbReference type="ARBA" id="ARBA00022801"/>
    </source>
</evidence>
<dbReference type="SUPFAM" id="SSF109604">
    <property type="entry name" value="HD-domain/PDEase-like"/>
    <property type="match status" value="1"/>
</dbReference>
<dbReference type="InterPro" id="IPR039356">
    <property type="entry name" value="YfbR/HDDC2"/>
</dbReference>
<protein>
    <submittedName>
        <fullName evidence="4">HD domain-containing protein</fullName>
    </submittedName>
</protein>
<dbReference type="AlphaFoldDB" id="A0A940WYL0"/>
<dbReference type="RefSeq" id="WP_210596083.1">
    <property type="nucleotide sequence ID" value="NZ_JAGKSQ010000002.1"/>
</dbReference>
<keyword evidence="2" id="KW-0378">Hydrolase</keyword>
<gene>
    <name evidence="4" type="ORF">J7W16_04785</name>
</gene>
<organism evidence="4 5">
    <name type="scientific">Halalkalibacter suaedae</name>
    <dbReference type="NCBI Taxonomy" id="2822140"/>
    <lineage>
        <taxon>Bacteria</taxon>
        <taxon>Bacillati</taxon>
        <taxon>Bacillota</taxon>
        <taxon>Bacilli</taxon>
        <taxon>Bacillales</taxon>
        <taxon>Bacillaceae</taxon>
        <taxon>Halalkalibacter</taxon>
    </lineage>
</organism>
<dbReference type="GO" id="GO:0046872">
    <property type="term" value="F:metal ion binding"/>
    <property type="evidence" value="ECO:0007669"/>
    <property type="project" value="UniProtKB-KW"/>
</dbReference>
<dbReference type="Pfam" id="PF13023">
    <property type="entry name" value="HD_3"/>
    <property type="match status" value="1"/>
</dbReference>
<dbReference type="GO" id="GO:0002953">
    <property type="term" value="F:5'-deoxynucleotidase activity"/>
    <property type="evidence" value="ECO:0007669"/>
    <property type="project" value="InterPro"/>
</dbReference>
<reference evidence="4" key="1">
    <citation type="submission" date="2021-03" db="EMBL/GenBank/DDBJ databases">
        <title>Bacillus suaedae sp. nov., isolated from Suaeda aralocaspica.</title>
        <authorList>
            <person name="Lei R.F.R."/>
        </authorList>
    </citation>
    <scope>NUCLEOTIDE SEQUENCE</scope>
    <source>
        <strain evidence="4">YZJH907-2</strain>
    </source>
</reference>
<evidence type="ECO:0000313" key="5">
    <source>
        <dbReference type="Proteomes" id="UP000678228"/>
    </source>
</evidence>
<dbReference type="Proteomes" id="UP000678228">
    <property type="component" value="Unassembled WGS sequence"/>
</dbReference>
<dbReference type="PANTHER" id="PTHR11845:SF13">
    <property type="entry name" value="5'-DEOXYNUCLEOTIDASE HDDC2"/>
    <property type="match status" value="1"/>
</dbReference>
<evidence type="ECO:0000256" key="1">
    <source>
        <dbReference type="ARBA" id="ARBA00022723"/>
    </source>
</evidence>
<dbReference type="Gene3D" id="1.10.3210.10">
    <property type="entry name" value="Hypothetical protein af1432"/>
    <property type="match status" value="1"/>
</dbReference>
<keyword evidence="5" id="KW-1185">Reference proteome</keyword>
<evidence type="ECO:0000259" key="3">
    <source>
        <dbReference type="Pfam" id="PF13023"/>
    </source>
</evidence>
<evidence type="ECO:0000313" key="4">
    <source>
        <dbReference type="EMBL" id="MBP3950439.1"/>
    </source>
</evidence>
<dbReference type="PANTHER" id="PTHR11845">
    <property type="entry name" value="5'-DEOXYNUCLEOTIDASE HDDC2"/>
    <property type="match status" value="1"/>
</dbReference>
<dbReference type="InterPro" id="IPR006674">
    <property type="entry name" value="HD_domain"/>
</dbReference>